<dbReference type="InterPro" id="IPR033881">
    <property type="entry name" value="vWA_BatA_type"/>
</dbReference>
<keyword evidence="1" id="KW-1133">Transmembrane helix</keyword>
<keyword evidence="1" id="KW-0472">Membrane</keyword>
<dbReference type="InterPro" id="IPR002035">
    <property type="entry name" value="VWF_A"/>
</dbReference>
<gene>
    <name evidence="3" type="ORF">Q4521_16965</name>
</gene>
<feature type="transmembrane region" description="Helical" evidence="1">
    <location>
        <begin position="56"/>
        <end position="75"/>
    </location>
</feature>
<evidence type="ECO:0000313" key="4">
    <source>
        <dbReference type="Proteomes" id="UP001169760"/>
    </source>
</evidence>
<dbReference type="RefSeq" id="WP_216062760.1">
    <property type="nucleotide sequence ID" value="NZ_JAHKPP010000005.1"/>
</dbReference>
<feature type="domain" description="VWFA" evidence="2">
    <location>
        <begin position="92"/>
        <end position="292"/>
    </location>
</feature>
<dbReference type="PANTHER" id="PTHR22550:SF18">
    <property type="entry name" value="VWFA DOMAIN-CONTAINING PROTEIN"/>
    <property type="match status" value="1"/>
</dbReference>
<dbReference type="Pfam" id="PF00092">
    <property type="entry name" value="VWA"/>
    <property type="match status" value="1"/>
</dbReference>
<protein>
    <submittedName>
        <fullName evidence="3">VWA domain-containing protein</fullName>
    </submittedName>
</protein>
<dbReference type="AlphaFoldDB" id="A0AAW7X9C6"/>
<accession>A0AAW7X9C6</accession>
<dbReference type="InterPro" id="IPR050768">
    <property type="entry name" value="UPF0353/GerABKA_families"/>
</dbReference>
<feature type="transmembrane region" description="Helical" evidence="1">
    <location>
        <begin position="308"/>
        <end position="329"/>
    </location>
</feature>
<dbReference type="PANTHER" id="PTHR22550">
    <property type="entry name" value="SPORE GERMINATION PROTEIN"/>
    <property type="match status" value="1"/>
</dbReference>
<reference evidence="3" key="1">
    <citation type="submission" date="2023-07" db="EMBL/GenBank/DDBJ databases">
        <title>Genome content predicts the carbon catabolic preferences of heterotrophic bacteria.</title>
        <authorList>
            <person name="Gralka M."/>
        </authorList>
    </citation>
    <scope>NUCLEOTIDE SEQUENCE</scope>
    <source>
        <strain evidence="3">I3M17_2</strain>
    </source>
</reference>
<name>A0AAW7X9C6_9GAMM</name>
<proteinExistence type="predicted"/>
<keyword evidence="1" id="KW-0812">Transmembrane</keyword>
<evidence type="ECO:0000259" key="2">
    <source>
        <dbReference type="PROSITE" id="PS50234"/>
    </source>
</evidence>
<sequence>MFEFAHPLVFLILPLPLLIALLIPKATTRTSALKVPFYKNVQALQLGTSTPGAGQNIFFRILAVCVWLLLVTAAAKPVWIGEEVHLPTTGRDLLVAVDISGSMDTKDMVVQNQQIPRIAVVKHIVGDFIERRVGDRLGLVLFGTSAYLQSPLTFDRTTVKQLLVESQIGFAGPNTAIGDAIGLSIKRLRDRPAENRVVILLTDGQNTAGEVSPRQAADLAKQSGVKVYTIGVGANEMIVSDGFFGNFQRKINPSRDLDEDTLTYIAETTGGRYFRAHSPQELNQIYQLLDELEPVEQEQQTLKPISSLYMWPLACALLLSFLLGLAPMFSTFFTSRNEVNQ</sequence>
<evidence type="ECO:0000256" key="1">
    <source>
        <dbReference type="SAM" id="Phobius"/>
    </source>
</evidence>
<evidence type="ECO:0000313" key="3">
    <source>
        <dbReference type="EMBL" id="MDO6424180.1"/>
    </source>
</evidence>
<organism evidence="3 4">
    <name type="scientific">Saccharophagus degradans</name>
    <dbReference type="NCBI Taxonomy" id="86304"/>
    <lineage>
        <taxon>Bacteria</taxon>
        <taxon>Pseudomonadati</taxon>
        <taxon>Pseudomonadota</taxon>
        <taxon>Gammaproteobacteria</taxon>
        <taxon>Cellvibrionales</taxon>
        <taxon>Cellvibrionaceae</taxon>
        <taxon>Saccharophagus</taxon>
    </lineage>
</organism>
<dbReference type="Proteomes" id="UP001169760">
    <property type="component" value="Unassembled WGS sequence"/>
</dbReference>
<dbReference type="CDD" id="cd01467">
    <property type="entry name" value="vWA_BatA_type"/>
    <property type="match status" value="1"/>
</dbReference>
<dbReference type="EMBL" id="JAUOPB010000013">
    <property type="protein sequence ID" value="MDO6424180.1"/>
    <property type="molecule type" value="Genomic_DNA"/>
</dbReference>
<dbReference type="PROSITE" id="PS50234">
    <property type="entry name" value="VWFA"/>
    <property type="match status" value="1"/>
</dbReference>
<comment type="caution">
    <text evidence="3">The sequence shown here is derived from an EMBL/GenBank/DDBJ whole genome shotgun (WGS) entry which is preliminary data.</text>
</comment>
<dbReference type="SMART" id="SM00327">
    <property type="entry name" value="VWA"/>
    <property type="match status" value="1"/>
</dbReference>